<evidence type="ECO:0000313" key="11">
    <source>
        <dbReference type="Proteomes" id="UP000236214"/>
    </source>
</evidence>
<dbReference type="Gene3D" id="3.20.20.70">
    <property type="entry name" value="Aldolase class I"/>
    <property type="match status" value="1"/>
</dbReference>
<evidence type="ECO:0000256" key="1">
    <source>
        <dbReference type="ARBA" id="ARBA00004496"/>
    </source>
</evidence>
<keyword evidence="7 9" id="KW-0704">Schiff base</keyword>
<evidence type="ECO:0000256" key="2">
    <source>
        <dbReference type="ARBA" id="ARBA00004857"/>
    </source>
</evidence>
<accession>A0A2H6CQM3</accession>
<dbReference type="AlphaFoldDB" id="A0A2H6CQM3"/>
<dbReference type="PROSITE" id="PS01054">
    <property type="entry name" value="TRANSALDOLASE_1"/>
    <property type="match status" value="1"/>
</dbReference>
<dbReference type="GO" id="GO:0005975">
    <property type="term" value="P:carbohydrate metabolic process"/>
    <property type="evidence" value="ECO:0007669"/>
    <property type="project" value="InterPro"/>
</dbReference>
<evidence type="ECO:0000256" key="5">
    <source>
        <dbReference type="ARBA" id="ARBA00022679"/>
    </source>
</evidence>
<evidence type="ECO:0000256" key="6">
    <source>
        <dbReference type="ARBA" id="ARBA00023126"/>
    </source>
</evidence>
<dbReference type="InterPro" id="IPR018225">
    <property type="entry name" value="Transaldolase_AS"/>
</dbReference>
<evidence type="ECO:0000256" key="9">
    <source>
        <dbReference type="HAMAP-Rule" id="MF_00494"/>
    </source>
</evidence>
<dbReference type="PANTHER" id="PTHR10683">
    <property type="entry name" value="TRANSALDOLASE"/>
    <property type="match status" value="1"/>
</dbReference>
<keyword evidence="5 9" id="KW-0808">Transferase</keyword>
<name>A0A2H6CQM3_TETHA</name>
<evidence type="ECO:0000256" key="7">
    <source>
        <dbReference type="ARBA" id="ARBA00023270"/>
    </source>
</evidence>
<dbReference type="NCBIfam" id="TIGR00875">
    <property type="entry name" value="fsa_talC_mipB"/>
    <property type="match status" value="1"/>
</dbReference>
<comment type="similarity">
    <text evidence="3 9">Belongs to the transaldolase family. Type 3B subfamily.</text>
</comment>
<organism evidence="10 11">
    <name type="scientific">Tetragenococcus halophilus subsp. halophilus</name>
    <dbReference type="NCBI Taxonomy" id="1513897"/>
    <lineage>
        <taxon>Bacteria</taxon>
        <taxon>Bacillati</taxon>
        <taxon>Bacillota</taxon>
        <taxon>Bacilli</taxon>
        <taxon>Lactobacillales</taxon>
        <taxon>Enterococcaceae</taxon>
        <taxon>Tetragenococcus</taxon>
    </lineage>
</organism>
<dbReference type="GO" id="GO:0004801">
    <property type="term" value="F:transaldolase activity"/>
    <property type="evidence" value="ECO:0007669"/>
    <property type="project" value="UniProtKB-UniRule"/>
</dbReference>
<dbReference type="InterPro" id="IPR004731">
    <property type="entry name" value="Transaldolase_3B/F6P_aldolase"/>
</dbReference>
<dbReference type="InterPro" id="IPR013785">
    <property type="entry name" value="Aldolase_TIM"/>
</dbReference>
<dbReference type="InterPro" id="IPR022999">
    <property type="entry name" value="Transaldolase_3B"/>
</dbReference>
<dbReference type="UniPathway" id="UPA00115">
    <property type="reaction ID" value="UER00414"/>
</dbReference>
<comment type="caution">
    <text evidence="10">The sequence shown here is derived from an EMBL/GenBank/DDBJ whole genome shotgun (WGS) entry which is preliminary data.</text>
</comment>
<keyword evidence="6 9" id="KW-0570">Pentose shunt</keyword>
<dbReference type="GO" id="GO:0005737">
    <property type="term" value="C:cytoplasm"/>
    <property type="evidence" value="ECO:0007669"/>
    <property type="project" value="UniProtKB-SubCell"/>
</dbReference>
<evidence type="ECO:0000256" key="4">
    <source>
        <dbReference type="ARBA" id="ARBA00022490"/>
    </source>
</evidence>
<dbReference type="Pfam" id="PF00923">
    <property type="entry name" value="TAL_FSA"/>
    <property type="match status" value="1"/>
</dbReference>
<keyword evidence="4 9" id="KW-0963">Cytoplasm</keyword>
<protein>
    <recommendedName>
        <fullName evidence="9">Probable transaldolase</fullName>
        <ecNumber evidence="9">2.2.1.2</ecNumber>
    </recommendedName>
</protein>
<dbReference type="InterPro" id="IPR033919">
    <property type="entry name" value="TSA/FSA_arc/bac"/>
</dbReference>
<dbReference type="Proteomes" id="UP000236214">
    <property type="component" value="Unassembled WGS sequence"/>
</dbReference>
<evidence type="ECO:0000256" key="8">
    <source>
        <dbReference type="ARBA" id="ARBA00048810"/>
    </source>
</evidence>
<comment type="function">
    <text evidence="9">Transaldolase is important for the balance of metabolites in the pentose-phosphate pathway.</text>
</comment>
<proteinExistence type="inferred from homology"/>
<dbReference type="PANTHER" id="PTHR10683:SF36">
    <property type="entry name" value="TRANSALDOLASE"/>
    <property type="match status" value="1"/>
</dbReference>
<feature type="active site" description="Schiff-base intermediate with substrate" evidence="9">
    <location>
        <position position="83"/>
    </location>
</feature>
<dbReference type="GO" id="GO:0006098">
    <property type="term" value="P:pentose-phosphate shunt"/>
    <property type="evidence" value="ECO:0007669"/>
    <property type="project" value="UniProtKB-UniRule"/>
</dbReference>
<dbReference type="HAMAP" id="MF_00494">
    <property type="entry name" value="Transaldolase_3b"/>
    <property type="match status" value="1"/>
</dbReference>
<sequence length="218" mass="23868">MKFFLDTANVEEIRRVEKLGLVDGVTTNPTLISKEGRPFKEVIQEIAGFVDGPVSAEVVGLKAEEMISEARKLAAWGDNVVVKIPMSEEGLKAVYTLAKEGIKTNVTLIFSVAQGLMAAKAGASFISPFIGRLDDIGKDGVELVSELKQVMESYGFKTEIIAASVRHLQHLESIALTGADIATIPGSIFPKLWSHPLTDKGIDDFLKDWETYEKKMKQ</sequence>
<dbReference type="EC" id="2.2.1.2" evidence="9"/>
<comment type="catalytic activity">
    <reaction evidence="8 9">
        <text>D-sedoheptulose 7-phosphate + D-glyceraldehyde 3-phosphate = D-erythrose 4-phosphate + beta-D-fructose 6-phosphate</text>
        <dbReference type="Rhea" id="RHEA:17053"/>
        <dbReference type="ChEBI" id="CHEBI:16897"/>
        <dbReference type="ChEBI" id="CHEBI:57483"/>
        <dbReference type="ChEBI" id="CHEBI:57634"/>
        <dbReference type="ChEBI" id="CHEBI:59776"/>
        <dbReference type="EC" id="2.2.1.2"/>
    </reaction>
</comment>
<gene>
    <name evidence="9" type="primary">tal</name>
    <name evidence="10" type="ORF">TEHN7118_0093</name>
</gene>
<comment type="subcellular location">
    <subcellularLocation>
        <location evidence="1 9">Cytoplasm</location>
    </subcellularLocation>
</comment>
<dbReference type="EMBL" id="BDEC01000004">
    <property type="protein sequence ID" value="GBD67287.1"/>
    <property type="molecule type" value="Genomic_DNA"/>
</dbReference>
<dbReference type="InterPro" id="IPR001585">
    <property type="entry name" value="TAL/FSA"/>
</dbReference>
<dbReference type="SUPFAM" id="SSF51569">
    <property type="entry name" value="Aldolase"/>
    <property type="match status" value="1"/>
</dbReference>
<evidence type="ECO:0000256" key="3">
    <source>
        <dbReference type="ARBA" id="ARBA00005740"/>
    </source>
</evidence>
<comment type="pathway">
    <text evidence="2 9">Carbohydrate degradation; pentose phosphate pathway; D-glyceraldehyde 3-phosphate and beta-D-fructose 6-phosphate from D-ribose 5-phosphate and D-xylulose 5-phosphate (non-oxidative stage): step 2/3.</text>
</comment>
<dbReference type="GO" id="GO:0016832">
    <property type="term" value="F:aldehyde-lyase activity"/>
    <property type="evidence" value="ECO:0007669"/>
    <property type="project" value="InterPro"/>
</dbReference>
<keyword evidence="11" id="KW-1185">Reference proteome</keyword>
<dbReference type="CDD" id="cd00956">
    <property type="entry name" value="Transaldolase_FSA"/>
    <property type="match status" value="1"/>
</dbReference>
<evidence type="ECO:0000313" key="10">
    <source>
        <dbReference type="EMBL" id="GBD67287.1"/>
    </source>
</evidence>
<dbReference type="RefSeq" id="WP_061841075.1">
    <property type="nucleotide sequence ID" value="NZ_BDEC01000004.1"/>
</dbReference>
<reference evidence="10 11" key="1">
    <citation type="submission" date="2016-05" db="EMBL/GenBank/DDBJ databases">
        <title>Whole genome sequencing of Tetragenococcus halophilus subsp. halophilus NISL 7118.</title>
        <authorList>
            <person name="Shiwa Y."/>
            <person name="Nishimura I."/>
            <person name="Yoshikawa H."/>
            <person name="Koyama Y."/>
            <person name="Oguma T."/>
        </authorList>
    </citation>
    <scope>NUCLEOTIDE SEQUENCE [LARGE SCALE GENOMIC DNA]</scope>
    <source>
        <strain evidence="10 11">NISL 7118</strain>
    </source>
</reference>
<dbReference type="FunFam" id="3.20.20.70:FF:000018">
    <property type="entry name" value="Probable transaldolase"/>
    <property type="match status" value="1"/>
</dbReference>
<dbReference type="GeneID" id="64053512"/>